<evidence type="ECO:0000313" key="3">
    <source>
        <dbReference type="Proteomes" id="UP000472265"/>
    </source>
</evidence>
<dbReference type="AlphaFoldDB" id="A0A671YRE6"/>
<evidence type="ECO:0000313" key="2">
    <source>
        <dbReference type="Ensembl" id="ENSSAUP00010066152.1"/>
    </source>
</evidence>
<name>A0A671YRE6_SPAAU</name>
<reference evidence="2" key="3">
    <citation type="submission" date="2025-09" db="UniProtKB">
        <authorList>
            <consortium name="Ensembl"/>
        </authorList>
    </citation>
    <scope>IDENTIFICATION</scope>
</reference>
<protein>
    <recommendedName>
        <fullName evidence="1">Ig-like domain-containing protein</fullName>
    </recommendedName>
</protein>
<dbReference type="InterPro" id="IPR003599">
    <property type="entry name" value="Ig_sub"/>
</dbReference>
<dbReference type="PROSITE" id="PS50835">
    <property type="entry name" value="IG_LIKE"/>
    <property type="match status" value="2"/>
</dbReference>
<dbReference type="PANTHER" id="PTHR46013:SF4">
    <property type="entry name" value="B-CELL RECEPTOR CD22-RELATED"/>
    <property type="match status" value="1"/>
</dbReference>
<organism evidence="2 3">
    <name type="scientific">Sparus aurata</name>
    <name type="common">Gilthead sea bream</name>
    <dbReference type="NCBI Taxonomy" id="8175"/>
    <lineage>
        <taxon>Eukaryota</taxon>
        <taxon>Metazoa</taxon>
        <taxon>Chordata</taxon>
        <taxon>Craniata</taxon>
        <taxon>Vertebrata</taxon>
        <taxon>Euteleostomi</taxon>
        <taxon>Actinopterygii</taxon>
        <taxon>Neopterygii</taxon>
        <taxon>Teleostei</taxon>
        <taxon>Neoteleostei</taxon>
        <taxon>Acanthomorphata</taxon>
        <taxon>Eupercaria</taxon>
        <taxon>Spariformes</taxon>
        <taxon>Sparidae</taxon>
        <taxon>Sparus</taxon>
    </lineage>
</organism>
<dbReference type="SMART" id="SM00409">
    <property type="entry name" value="IG"/>
    <property type="match status" value="3"/>
</dbReference>
<dbReference type="InParanoid" id="A0A671YRE6"/>
<dbReference type="GeneTree" id="ENSGT01010000222294"/>
<evidence type="ECO:0000259" key="1">
    <source>
        <dbReference type="PROSITE" id="PS50835"/>
    </source>
</evidence>
<dbReference type="InterPro" id="IPR013783">
    <property type="entry name" value="Ig-like_fold"/>
</dbReference>
<reference evidence="2" key="2">
    <citation type="submission" date="2025-08" db="UniProtKB">
        <authorList>
            <consortium name="Ensembl"/>
        </authorList>
    </citation>
    <scope>IDENTIFICATION</scope>
</reference>
<dbReference type="OMA" id="CSVTNKH"/>
<dbReference type="InterPro" id="IPR003598">
    <property type="entry name" value="Ig_sub2"/>
</dbReference>
<reference evidence="2" key="1">
    <citation type="submission" date="2021-04" db="EMBL/GenBank/DDBJ databases">
        <authorList>
            <consortium name="Wellcome Sanger Institute Data Sharing"/>
        </authorList>
    </citation>
    <scope>NUCLEOTIDE SEQUENCE [LARGE SCALE GENOMIC DNA]</scope>
</reference>
<dbReference type="Pfam" id="PF13895">
    <property type="entry name" value="Ig_2"/>
    <property type="match status" value="2"/>
</dbReference>
<feature type="domain" description="Ig-like" evidence="1">
    <location>
        <begin position="120"/>
        <end position="211"/>
    </location>
</feature>
<proteinExistence type="predicted"/>
<dbReference type="Proteomes" id="UP000472265">
    <property type="component" value="Chromosome 23"/>
</dbReference>
<dbReference type="InterPro" id="IPR036179">
    <property type="entry name" value="Ig-like_dom_sf"/>
</dbReference>
<dbReference type="PANTHER" id="PTHR46013">
    <property type="entry name" value="VASCULAR CELL ADHESION MOLECULE 1"/>
    <property type="match status" value="1"/>
</dbReference>
<sequence>ALYYIFFLGVICKMWKVEYQRLQICAVKGSSVVIPCSLYHPDNLTVKRVMWGHVKSHGSKSYFISGSNFKKATRRFQYIGDEQHNCSLKIHQVESRDAGKYIVRLSEKNMKYMGSGIVRPTLKVYSALLDLNVALTKPGGNEATKEGDSVNLTCMNGCDGDHLSSAFTWFKNGEPTNEGPVLYLSNMSSTDSGNYSCSLKTHTGTASRVINIHVEYGPKNTSVSVRPSMEVEAGTNITLICSSHANPPVEDYTWFKINKSHVLDVGHQPVLFSADGGQYFCSATNKHGSQNSSVVSLQWGASKQHFAHGAPNNLETLYQNCTSH</sequence>
<feature type="domain" description="Ig-like" evidence="1">
    <location>
        <begin position="218"/>
        <end position="296"/>
    </location>
</feature>
<dbReference type="Ensembl" id="ENSSAUT00010069274.1">
    <property type="protein sequence ID" value="ENSSAUP00010066152.1"/>
    <property type="gene ID" value="ENSSAUG00010026412.1"/>
</dbReference>
<keyword evidence="3" id="KW-1185">Reference proteome</keyword>
<dbReference type="SMART" id="SM00408">
    <property type="entry name" value="IGc2"/>
    <property type="match status" value="2"/>
</dbReference>
<dbReference type="SUPFAM" id="SSF48726">
    <property type="entry name" value="Immunoglobulin"/>
    <property type="match status" value="3"/>
</dbReference>
<accession>A0A671YRE6</accession>
<dbReference type="InterPro" id="IPR007110">
    <property type="entry name" value="Ig-like_dom"/>
</dbReference>
<dbReference type="Gene3D" id="2.60.40.10">
    <property type="entry name" value="Immunoglobulins"/>
    <property type="match status" value="3"/>
</dbReference>